<evidence type="ECO:0000256" key="5">
    <source>
        <dbReference type="ARBA" id="ARBA00077140"/>
    </source>
</evidence>
<dbReference type="CDD" id="cd00392">
    <property type="entry name" value="Ribosomal_L13"/>
    <property type="match status" value="1"/>
</dbReference>
<dbReference type="InterPro" id="IPR005822">
    <property type="entry name" value="Ribosomal_uL13"/>
</dbReference>
<keyword evidence="3" id="KW-0687">Ribonucleoprotein</keyword>
<dbReference type="NCBIfam" id="TIGR01066">
    <property type="entry name" value="rplM_bact"/>
    <property type="match status" value="1"/>
</dbReference>
<name>A0A7R8ZZD1_9CRUS</name>
<dbReference type="Gene3D" id="3.90.1180.10">
    <property type="entry name" value="Ribosomal protein L13"/>
    <property type="match status" value="1"/>
</dbReference>
<dbReference type="GO" id="GO:0017148">
    <property type="term" value="P:negative regulation of translation"/>
    <property type="evidence" value="ECO:0007669"/>
    <property type="project" value="TreeGrafter"/>
</dbReference>
<gene>
    <name evidence="6" type="ORF">CTOB1V02_LOCUS15388</name>
</gene>
<sequence>MQKLKYKTVSANKATVDKKWVVVDAEGQNLGRLCSKVAKIIRGKHKANFTPHVDCGDNVILINASKVQLSGQKWTQKTYIRHTGYPGGQRVATAQEVFTKDPARLIESAVKGMLPRNKLGRALLKNLHVFVDAEHTHEAQKPDDGKGEVNINGKPLEEYFPMKELQYKFNQPFQLTETE</sequence>
<reference evidence="6" key="1">
    <citation type="submission" date="2020-11" db="EMBL/GenBank/DDBJ databases">
        <authorList>
            <person name="Tran Van P."/>
        </authorList>
    </citation>
    <scope>NUCLEOTIDE SEQUENCE</scope>
</reference>
<dbReference type="PANTHER" id="PTHR11545">
    <property type="entry name" value="RIBOSOMAL PROTEIN L13"/>
    <property type="match status" value="1"/>
</dbReference>
<dbReference type="InterPro" id="IPR005823">
    <property type="entry name" value="Ribosomal_uL13_bac-type"/>
</dbReference>
<accession>A0A7R8ZZD1</accession>
<dbReference type="OrthoDB" id="274622at2759"/>
<evidence type="ECO:0000256" key="3">
    <source>
        <dbReference type="ARBA" id="ARBA00023274"/>
    </source>
</evidence>
<dbReference type="InterPro" id="IPR000754">
    <property type="entry name" value="Ribosomal_uS9"/>
</dbReference>
<proteinExistence type="inferred from homology"/>
<dbReference type="InterPro" id="IPR036899">
    <property type="entry name" value="Ribosomal_uL13_sf"/>
</dbReference>
<dbReference type="InterPro" id="IPR023563">
    <property type="entry name" value="Ribosomal_uL13_CS"/>
</dbReference>
<evidence type="ECO:0000256" key="4">
    <source>
        <dbReference type="ARBA" id="ARBA00068945"/>
    </source>
</evidence>
<evidence type="ECO:0000256" key="2">
    <source>
        <dbReference type="ARBA" id="ARBA00022980"/>
    </source>
</evidence>
<dbReference type="EMBL" id="OB689489">
    <property type="protein sequence ID" value="CAD7237573.1"/>
    <property type="molecule type" value="Genomic_DNA"/>
</dbReference>
<keyword evidence="2" id="KW-0689">Ribosomal protein</keyword>
<dbReference type="HAMAP" id="MF_01366">
    <property type="entry name" value="Ribosomal_uL13"/>
    <property type="match status" value="1"/>
</dbReference>
<dbReference type="GO" id="GO:0003735">
    <property type="term" value="F:structural constituent of ribosome"/>
    <property type="evidence" value="ECO:0007669"/>
    <property type="project" value="InterPro"/>
</dbReference>
<evidence type="ECO:0000313" key="6">
    <source>
        <dbReference type="EMBL" id="CAD7237573.1"/>
    </source>
</evidence>
<dbReference type="Pfam" id="PF00572">
    <property type="entry name" value="Ribosomal_L13"/>
    <property type="match status" value="1"/>
</dbReference>
<dbReference type="GO" id="GO:0022625">
    <property type="term" value="C:cytosolic large ribosomal subunit"/>
    <property type="evidence" value="ECO:0007669"/>
    <property type="project" value="TreeGrafter"/>
</dbReference>
<dbReference type="SUPFAM" id="SSF52161">
    <property type="entry name" value="Ribosomal protein L13"/>
    <property type="match status" value="1"/>
</dbReference>
<feature type="non-terminal residue" evidence="6">
    <location>
        <position position="1"/>
    </location>
</feature>
<dbReference type="AlphaFoldDB" id="A0A7R8ZZD1"/>
<protein>
    <recommendedName>
        <fullName evidence="4">Large ribosomal subunit protein uL13c</fullName>
    </recommendedName>
    <alternativeName>
        <fullName evidence="5">50S ribosomal protein L13, chloroplastic</fullName>
    </alternativeName>
</protein>
<dbReference type="PANTHER" id="PTHR11545:SF2">
    <property type="entry name" value="LARGE RIBOSOMAL SUBUNIT PROTEIN UL13M"/>
    <property type="match status" value="1"/>
</dbReference>
<dbReference type="PROSITE" id="PS00783">
    <property type="entry name" value="RIBOSOMAL_L13"/>
    <property type="match status" value="1"/>
</dbReference>
<dbReference type="GO" id="GO:0006412">
    <property type="term" value="P:translation"/>
    <property type="evidence" value="ECO:0007669"/>
    <property type="project" value="InterPro"/>
</dbReference>
<dbReference type="GO" id="GO:0003729">
    <property type="term" value="F:mRNA binding"/>
    <property type="evidence" value="ECO:0007669"/>
    <property type="project" value="UniProtKB-ARBA"/>
</dbReference>
<organism evidence="6">
    <name type="scientific">Cyprideis torosa</name>
    <dbReference type="NCBI Taxonomy" id="163714"/>
    <lineage>
        <taxon>Eukaryota</taxon>
        <taxon>Metazoa</taxon>
        <taxon>Ecdysozoa</taxon>
        <taxon>Arthropoda</taxon>
        <taxon>Crustacea</taxon>
        <taxon>Oligostraca</taxon>
        <taxon>Ostracoda</taxon>
        <taxon>Podocopa</taxon>
        <taxon>Podocopida</taxon>
        <taxon>Cytherocopina</taxon>
        <taxon>Cytheroidea</taxon>
        <taxon>Cytherideidae</taxon>
        <taxon>Cyprideis</taxon>
    </lineage>
</organism>
<dbReference type="Pfam" id="PF00380">
    <property type="entry name" value="Ribosomal_S9"/>
    <property type="match status" value="1"/>
</dbReference>
<evidence type="ECO:0000256" key="1">
    <source>
        <dbReference type="ARBA" id="ARBA00006227"/>
    </source>
</evidence>
<comment type="similarity">
    <text evidence="1">Belongs to the universal ribosomal protein uL13 family.</text>
</comment>
<dbReference type="FunFam" id="3.90.1180.10:FF:000001">
    <property type="entry name" value="50S ribosomal protein L13"/>
    <property type="match status" value="1"/>
</dbReference>